<dbReference type="EMBL" id="GBXM01075999">
    <property type="protein sequence ID" value="JAH32578.1"/>
    <property type="molecule type" value="Transcribed_RNA"/>
</dbReference>
<reference evidence="1" key="1">
    <citation type="submission" date="2014-11" db="EMBL/GenBank/DDBJ databases">
        <authorList>
            <person name="Amaro Gonzalez C."/>
        </authorList>
    </citation>
    <scope>NUCLEOTIDE SEQUENCE</scope>
</reference>
<accession>A0A0E9RWD3</accession>
<protein>
    <submittedName>
        <fullName evidence="1">Uncharacterized protein</fullName>
    </submittedName>
</protein>
<name>A0A0E9RWD3_ANGAN</name>
<dbReference type="AlphaFoldDB" id="A0A0E9RWD3"/>
<proteinExistence type="predicted"/>
<evidence type="ECO:0000313" key="1">
    <source>
        <dbReference type="EMBL" id="JAH32578.1"/>
    </source>
</evidence>
<reference evidence="1" key="2">
    <citation type="journal article" date="2015" name="Fish Shellfish Immunol.">
        <title>Early steps in the European eel (Anguilla anguilla)-Vibrio vulnificus interaction in the gills: Role of the RtxA13 toxin.</title>
        <authorList>
            <person name="Callol A."/>
            <person name="Pajuelo D."/>
            <person name="Ebbesson L."/>
            <person name="Teles M."/>
            <person name="MacKenzie S."/>
            <person name="Amaro C."/>
        </authorList>
    </citation>
    <scope>NUCLEOTIDE SEQUENCE</scope>
</reference>
<organism evidence="1">
    <name type="scientific">Anguilla anguilla</name>
    <name type="common">European freshwater eel</name>
    <name type="synonym">Muraena anguilla</name>
    <dbReference type="NCBI Taxonomy" id="7936"/>
    <lineage>
        <taxon>Eukaryota</taxon>
        <taxon>Metazoa</taxon>
        <taxon>Chordata</taxon>
        <taxon>Craniata</taxon>
        <taxon>Vertebrata</taxon>
        <taxon>Euteleostomi</taxon>
        <taxon>Actinopterygii</taxon>
        <taxon>Neopterygii</taxon>
        <taxon>Teleostei</taxon>
        <taxon>Anguilliformes</taxon>
        <taxon>Anguillidae</taxon>
        <taxon>Anguilla</taxon>
    </lineage>
</organism>
<sequence>MHFYKPLLNILFYFLICIIKKKYCKRLTVFPPHKTNPSVTTNCTF</sequence>